<feature type="compositionally biased region" description="Basic and acidic residues" evidence="1">
    <location>
        <begin position="66"/>
        <end position="81"/>
    </location>
</feature>
<feature type="compositionally biased region" description="Low complexity" evidence="1">
    <location>
        <begin position="495"/>
        <end position="505"/>
    </location>
</feature>
<evidence type="ECO:0000256" key="1">
    <source>
        <dbReference type="SAM" id="MobiDB-lite"/>
    </source>
</evidence>
<sequence length="685" mass="74369">MSKKEKRKAKKNASTESEAPEPENVDSSRPSAVAILPEEIDAEQPASLDKHVRDLPTESALPTGPTHERDSTRDVEPEHALSAEISEGQHPASEQQREIASGQILVDEQKVEKVDHEPESSLPRKASKKKAKKAKQASKDVNAQSSGDGQPVNALTEQSASDAGPGLASEINATIATPESGKKPDDEDWPAIEWEEGHKHEDEPSHERIPEPEIVASMPESEIIEEFDESAIPSALQEARSETQPGSIKSQSEGLSTSHSKTGEQRAKSRRKSDQSVAAGLEDQLPDNDPSPVQEVSNSGAQGLPPTPEHPEIETEAPIRTTTPGGSKIASLFPELERGGFRRSALDKDHLSPKDEARDETLQNLQTGRDLATSVSEAPQAKDDVSQSLVLDPKPISQSEMKAPSTTVLTDNAKENTQESTLFPETVALQDRDISMEPSPMPSTETPNTPSLRHLLPSQMDQGQESPCELRRTPSVIRGRHQQTPRMWNLEEQTSPAASSSPPRSLFGPHEEAHVRPRTPLHPIAEQPGDGHSPSMGRGGTPRLEMKPEHVLPRPHTPVRKFTDNAIARETWPTPEKERLGPSQSLDDLLKATQSGGEPGAALTQTPEQGMPVLKPSSSKGKLRRTNRSTSSDLRGASKALGSSQPSPSLDLDQLPSSSSYDPVTDKGKRPLRNMSDVYVSHFLF</sequence>
<gene>
    <name evidence="2" type="ORF">PDE_04116</name>
</gene>
<evidence type="ECO:0000313" key="2">
    <source>
        <dbReference type="EMBL" id="EPS29167.1"/>
    </source>
</evidence>
<evidence type="ECO:0000313" key="3">
    <source>
        <dbReference type="Proteomes" id="UP000019376"/>
    </source>
</evidence>
<dbReference type="EMBL" id="KB644411">
    <property type="protein sequence ID" value="EPS29167.1"/>
    <property type="molecule type" value="Genomic_DNA"/>
</dbReference>
<feature type="compositionally biased region" description="Polar residues" evidence="1">
    <location>
        <begin position="141"/>
        <end position="161"/>
    </location>
</feature>
<feature type="compositionally biased region" description="Polar residues" evidence="1">
    <location>
        <begin position="396"/>
        <end position="410"/>
    </location>
</feature>
<organism evidence="2 3">
    <name type="scientific">Penicillium oxalicum (strain 114-2 / CGMCC 5302)</name>
    <name type="common">Penicillium decumbens</name>
    <dbReference type="NCBI Taxonomy" id="933388"/>
    <lineage>
        <taxon>Eukaryota</taxon>
        <taxon>Fungi</taxon>
        <taxon>Dikarya</taxon>
        <taxon>Ascomycota</taxon>
        <taxon>Pezizomycotina</taxon>
        <taxon>Eurotiomycetes</taxon>
        <taxon>Eurotiomycetidae</taxon>
        <taxon>Eurotiales</taxon>
        <taxon>Aspergillaceae</taxon>
        <taxon>Penicillium</taxon>
    </lineage>
</organism>
<name>S8B3Q7_PENO1</name>
<keyword evidence="3" id="KW-1185">Reference proteome</keyword>
<feature type="compositionally biased region" description="Basic and acidic residues" evidence="1">
    <location>
        <begin position="107"/>
        <end position="119"/>
    </location>
</feature>
<feature type="compositionally biased region" description="Polar residues" evidence="1">
    <location>
        <begin position="582"/>
        <end position="596"/>
    </location>
</feature>
<feature type="region of interest" description="Disordered" evidence="1">
    <location>
        <begin position="1"/>
        <end position="673"/>
    </location>
</feature>
<dbReference type="PhylomeDB" id="S8B3Q7"/>
<feature type="compositionally biased region" description="Basic residues" evidence="1">
    <location>
        <begin position="1"/>
        <end position="11"/>
    </location>
</feature>
<accession>S8B3Q7</accession>
<feature type="compositionally biased region" description="Basic residues" evidence="1">
    <location>
        <begin position="125"/>
        <end position="136"/>
    </location>
</feature>
<protein>
    <submittedName>
        <fullName evidence="2">Uncharacterized protein</fullName>
    </submittedName>
</protein>
<feature type="compositionally biased region" description="Low complexity" evidence="1">
    <location>
        <begin position="643"/>
        <end position="660"/>
    </location>
</feature>
<dbReference type="AlphaFoldDB" id="S8B3Q7"/>
<feature type="compositionally biased region" description="Basic and acidic residues" evidence="1">
    <location>
        <begin position="195"/>
        <end position="211"/>
    </location>
</feature>
<feature type="compositionally biased region" description="Polar residues" evidence="1">
    <location>
        <begin position="242"/>
        <end position="260"/>
    </location>
</feature>
<reference evidence="2 3" key="1">
    <citation type="journal article" date="2013" name="PLoS ONE">
        <title>Genomic and secretomic analyses reveal unique features of the lignocellulolytic enzyme system of Penicillium decumbens.</title>
        <authorList>
            <person name="Liu G."/>
            <person name="Zhang L."/>
            <person name="Wei X."/>
            <person name="Zou G."/>
            <person name="Qin Y."/>
            <person name="Ma L."/>
            <person name="Li J."/>
            <person name="Zheng H."/>
            <person name="Wang S."/>
            <person name="Wang C."/>
            <person name="Xun L."/>
            <person name="Zhao G.-P."/>
            <person name="Zhou Z."/>
            <person name="Qu Y."/>
        </authorList>
    </citation>
    <scope>NUCLEOTIDE SEQUENCE [LARGE SCALE GENOMIC DNA]</scope>
    <source>
        <strain evidence="3">114-2 / CGMCC 5302</strain>
    </source>
</reference>
<proteinExistence type="predicted"/>
<feature type="compositionally biased region" description="Basic and acidic residues" evidence="1">
    <location>
        <begin position="335"/>
        <end position="361"/>
    </location>
</feature>
<feature type="compositionally biased region" description="Polar residues" evidence="1">
    <location>
        <begin position="362"/>
        <end position="377"/>
    </location>
</feature>
<dbReference type="STRING" id="933388.S8B3Q7"/>
<feature type="compositionally biased region" description="Polar residues" evidence="1">
    <location>
        <begin position="442"/>
        <end position="451"/>
    </location>
</feature>
<feature type="compositionally biased region" description="Polar residues" evidence="1">
    <location>
        <begin position="484"/>
        <end position="494"/>
    </location>
</feature>
<dbReference type="OrthoDB" id="4369609at2759"/>
<dbReference type="Proteomes" id="UP000019376">
    <property type="component" value="Unassembled WGS sequence"/>
</dbReference>
<dbReference type="eggNOG" id="ENOG502QRYC">
    <property type="taxonomic scope" value="Eukaryota"/>
</dbReference>
<dbReference type="HOGENOM" id="CLU_401747_0_0_1"/>